<accession>A0A388KXG8</accession>
<reference evidence="4 5" key="1">
    <citation type="journal article" date="2018" name="Cell">
        <title>The Chara Genome: Secondary Complexity and Implications for Plant Terrestrialization.</title>
        <authorList>
            <person name="Nishiyama T."/>
            <person name="Sakayama H."/>
            <person name="Vries J.D."/>
            <person name="Buschmann H."/>
            <person name="Saint-Marcoux D."/>
            <person name="Ullrich K.K."/>
            <person name="Haas F.B."/>
            <person name="Vanderstraeten L."/>
            <person name="Becker D."/>
            <person name="Lang D."/>
            <person name="Vosolsobe S."/>
            <person name="Rombauts S."/>
            <person name="Wilhelmsson P.K.I."/>
            <person name="Janitza P."/>
            <person name="Kern R."/>
            <person name="Heyl A."/>
            <person name="Rumpler F."/>
            <person name="Villalobos L.I.A.C."/>
            <person name="Clay J.M."/>
            <person name="Skokan R."/>
            <person name="Toyoda A."/>
            <person name="Suzuki Y."/>
            <person name="Kagoshima H."/>
            <person name="Schijlen E."/>
            <person name="Tajeshwar N."/>
            <person name="Catarino B."/>
            <person name="Hetherington A.J."/>
            <person name="Saltykova A."/>
            <person name="Bonnot C."/>
            <person name="Breuninger H."/>
            <person name="Symeonidi A."/>
            <person name="Radhakrishnan G.V."/>
            <person name="Van Nieuwerburgh F."/>
            <person name="Deforce D."/>
            <person name="Chang C."/>
            <person name="Karol K.G."/>
            <person name="Hedrich R."/>
            <person name="Ulvskov P."/>
            <person name="Glockner G."/>
            <person name="Delwiche C.F."/>
            <person name="Petrasek J."/>
            <person name="Van de Peer Y."/>
            <person name="Friml J."/>
            <person name="Beilby M."/>
            <person name="Dolan L."/>
            <person name="Kohara Y."/>
            <person name="Sugano S."/>
            <person name="Fujiyama A."/>
            <person name="Delaux P.-M."/>
            <person name="Quint M."/>
            <person name="TheiBen G."/>
            <person name="Hagemann M."/>
            <person name="Harholt J."/>
            <person name="Dunand C."/>
            <person name="Zachgo S."/>
            <person name="Langdale J."/>
            <person name="Maumus F."/>
            <person name="Straeten D.V.D."/>
            <person name="Gould S.B."/>
            <person name="Rensing S.A."/>
        </authorList>
    </citation>
    <scope>NUCLEOTIDE SEQUENCE [LARGE SCALE GENOMIC DNA]</scope>
    <source>
        <strain evidence="4 5">S276</strain>
    </source>
</reference>
<feature type="region of interest" description="Disordered" evidence="2">
    <location>
        <begin position="80"/>
        <end position="102"/>
    </location>
</feature>
<comment type="caution">
    <text evidence="4">The sequence shown here is derived from an EMBL/GenBank/DDBJ whole genome shotgun (WGS) entry which is preliminary data.</text>
</comment>
<gene>
    <name evidence="4" type="ORF">CBR_g19080</name>
</gene>
<dbReference type="STRING" id="69332.A0A388KXG8"/>
<keyword evidence="1" id="KW-0175">Coiled coil</keyword>
<dbReference type="AlphaFoldDB" id="A0A388KXG8"/>
<dbReference type="InterPro" id="IPR000305">
    <property type="entry name" value="GIY-YIG_endonuc"/>
</dbReference>
<dbReference type="Proteomes" id="UP000265515">
    <property type="component" value="Unassembled WGS sequence"/>
</dbReference>
<dbReference type="PROSITE" id="PS50164">
    <property type="entry name" value="GIY_YIG"/>
    <property type="match status" value="1"/>
</dbReference>
<dbReference type="SUPFAM" id="SSF82771">
    <property type="entry name" value="GIY-YIG endonuclease"/>
    <property type="match status" value="1"/>
</dbReference>
<name>A0A388KXG8_CHABU</name>
<evidence type="ECO:0000256" key="2">
    <source>
        <dbReference type="SAM" id="MobiDB-lite"/>
    </source>
</evidence>
<organism evidence="4 5">
    <name type="scientific">Chara braunii</name>
    <name type="common">Braun's stonewort</name>
    <dbReference type="NCBI Taxonomy" id="69332"/>
    <lineage>
        <taxon>Eukaryota</taxon>
        <taxon>Viridiplantae</taxon>
        <taxon>Streptophyta</taxon>
        <taxon>Charophyceae</taxon>
        <taxon>Charales</taxon>
        <taxon>Characeae</taxon>
        <taxon>Chara</taxon>
    </lineage>
</organism>
<keyword evidence="5" id="KW-1185">Reference proteome</keyword>
<dbReference type="Pfam" id="PF01541">
    <property type="entry name" value="GIY-YIG"/>
    <property type="match status" value="1"/>
</dbReference>
<dbReference type="EMBL" id="BFEA01000208">
    <property type="protein sequence ID" value="GBG74672.1"/>
    <property type="molecule type" value="Genomic_DNA"/>
</dbReference>
<protein>
    <recommendedName>
        <fullName evidence="3">GIY-YIG domain-containing protein</fullName>
    </recommendedName>
</protein>
<evidence type="ECO:0000313" key="5">
    <source>
        <dbReference type="Proteomes" id="UP000265515"/>
    </source>
</evidence>
<feature type="region of interest" description="Disordered" evidence="2">
    <location>
        <begin position="208"/>
        <end position="232"/>
    </location>
</feature>
<evidence type="ECO:0000259" key="3">
    <source>
        <dbReference type="PROSITE" id="PS50164"/>
    </source>
</evidence>
<sequence>MAGRTCFRCGDPDHFRNVCDEYQDAKRRGVPFIPPPQTRGGRTMGMGQERRSLLADSNMRRSGGETDVLMREYFLQKAQERRERQEREAKEEAARKEEAMQREAEKKRLEELAERRRYEDEHDARLLRMVREEVLRGKEKEDVGIVAKKVEKVVKVIRTNERGETLDEEKERLRRMIAVAETEEAEFEDDELLRLRRRAAGLSLNDKRKRGKEVAVGDSPPMTTPTKGQRTGLSIGAKTRISEIRSEGGAVAGSSASILELVGKISQSLKHVTAGTGPGARERYENECREIFEALTIEELKDACKAEHVVYGKREMAINRLVKKRVVKAYDPVKVPLPETPGVVRRSVRNIRLAETDRRGKVVHKVFVEYWRVALDLGKLDLNEASGCVYVLVSPWHKQTYVGMTERELKVRWGEHVNCVRKGGKRRGRKLYNWLGKVGLEKYVAIPVFFNDDRAELEAVERTLIKTWSPSLNTIGTKKKTRKRWRKGRKERRRQWVRKEDVTIRGDSGQLGRILELRTRGSRITVRVVEFLRGLIKPSHGTGIEVYSNGGQTWTDGWRVVRRLFGESRVVVGKRTRPLRKCKKLLETEGWLVLRDVVEASPRTLRLKQDLIRMFRNRRKQGELSKKSVDELVGYYSDAKLFLEKRSRTRARRMLSNVFKRKFGMNVRRRIIVKVEYDDRICKGEVVRLVRSGVGKLELTRLVMEMVRRRTRIVWTRSQNVGEILHNHRRYAADGVFGCTCTDMPFPRVEGHVHFRIGELFDVPSIALNAKNVSRDRSEGVVSRLRKELSSGVEDVRWLGIGTGKITFSPEEVERCVSGLESDASSNLTEVRQLVTRLDGLVHAPLDRNPGDTLVMCPLVYGAAMETTFVQNEGYEVCERKEVAIFNDCFEEFRRRDFDRLGKWDVEGRLGNAYALPKHKDTAKYRPICRTYREPCNGVCRKIARAVNGMLFALPKSGHFNLKSIGGLRPRLIQINRKMQRVGKYTSLLVGSYDIKDMFSKLPHKTIMQALDWCVWWHERRGFRGMWVKRRGKGAAMSKKESVDGCQFIEFRVIRDFVQYELDACYTVASGTILRQVIRIPMGKATCPPLACLLCVKAEWDLLISLGSDRRLIAGIRYVDDASTFVAYDSRKPESKRKKRRGFFRCSKTVTTTP</sequence>
<evidence type="ECO:0000256" key="1">
    <source>
        <dbReference type="SAM" id="Coils"/>
    </source>
</evidence>
<feature type="coiled-coil region" evidence="1">
    <location>
        <begin position="163"/>
        <end position="190"/>
    </location>
</feature>
<dbReference type="InterPro" id="IPR035901">
    <property type="entry name" value="GIY-YIG_endonuc_sf"/>
</dbReference>
<dbReference type="Gramene" id="GBG74672">
    <property type="protein sequence ID" value="GBG74672"/>
    <property type="gene ID" value="CBR_g19080"/>
</dbReference>
<evidence type="ECO:0000313" key="4">
    <source>
        <dbReference type="EMBL" id="GBG74672.1"/>
    </source>
</evidence>
<proteinExistence type="predicted"/>
<feature type="domain" description="GIY-YIG" evidence="3">
    <location>
        <begin position="385"/>
        <end position="474"/>
    </location>
</feature>